<organism evidence="8 9">
    <name type="scientific">Paenibacillus terricola</name>
    <dbReference type="NCBI Taxonomy" id="2763503"/>
    <lineage>
        <taxon>Bacteria</taxon>
        <taxon>Bacillati</taxon>
        <taxon>Bacillota</taxon>
        <taxon>Bacilli</taxon>
        <taxon>Bacillales</taxon>
        <taxon>Paenibacillaceae</taxon>
        <taxon>Paenibacillus</taxon>
    </lineage>
</organism>
<dbReference type="InterPro" id="IPR001714">
    <property type="entry name" value="Pept_M24_MAP"/>
</dbReference>
<comment type="cofactor">
    <cofactor evidence="1">
        <name>Mn(2+)</name>
        <dbReference type="ChEBI" id="CHEBI:29035"/>
    </cofactor>
</comment>
<name>A0ABR8MR77_9BACL</name>
<dbReference type="InterPro" id="IPR000994">
    <property type="entry name" value="Pept_M24"/>
</dbReference>
<keyword evidence="8" id="KW-0645">Protease</keyword>
<dbReference type="Gene3D" id="3.90.230.10">
    <property type="entry name" value="Creatinase/methionine aminopeptidase superfamily"/>
    <property type="match status" value="1"/>
</dbReference>
<keyword evidence="9" id="KW-1185">Reference proteome</keyword>
<reference evidence="8 9" key="1">
    <citation type="submission" date="2020-09" db="EMBL/GenBank/DDBJ databases">
        <title>Paenibacillus sp. strain PR3 16S rRNA gene Genome sequencing and assembly.</title>
        <authorList>
            <person name="Kim J."/>
        </authorList>
    </citation>
    <scope>NUCLEOTIDE SEQUENCE [LARGE SCALE GENOMIC DNA]</scope>
    <source>
        <strain evidence="8 9">PR3</strain>
    </source>
</reference>
<evidence type="ECO:0000256" key="4">
    <source>
        <dbReference type="ARBA" id="ARBA00022801"/>
    </source>
</evidence>
<comment type="caution">
    <text evidence="8">The sequence shown here is derived from an EMBL/GenBank/DDBJ whole genome shotgun (WGS) entry which is preliminary data.</text>
</comment>
<dbReference type="PRINTS" id="PR00599">
    <property type="entry name" value="MAPEPTIDASE"/>
</dbReference>
<evidence type="ECO:0000256" key="3">
    <source>
        <dbReference type="ARBA" id="ARBA00022723"/>
    </source>
</evidence>
<dbReference type="Proteomes" id="UP000609346">
    <property type="component" value="Unassembled WGS sequence"/>
</dbReference>
<dbReference type="Pfam" id="PF00557">
    <property type="entry name" value="Peptidase_M24"/>
    <property type="match status" value="1"/>
</dbReference>
<dbReference type="RefSeq" id="WP_191202681.1">
    <property type="nucleotide sequence ID" value="NZ_JACXZA010000001.1"/>
</dbReference>
<evidence type="ECO:0000256" key="2">
    <source>
        <dbReference type="ARBA" id="ARBA00008766"/>
    </source>
</evidence>
<dbReference type="SUPFAM" id="SSF55920">
    <property type="entry name" value="Creatinase/aminopeptidase"/>
    <property type="match status" value="1"/>
</dbReference>
<dbReference type="InterPro" id="IPR036005">
    <property type="entry name" value="Creatinase/aminopeptidase-like"/>
</dbReference>
<proteinExistence type="inferred from homology"/>
<keyword evidence="4" id="KW-0378">Hydrolase</keyword>
<keyword evidence="5" id="KW-0464">Manganese</keyword>
<evidence type="ECO:0000259" key="6">
    <source>
        <dbReference type="Pfam" id="PF00557"/>
    </source>
</evidence>
<evidence type="ECO:0000256" key="5">
    <source>
        <dbReference type="ARBA" id="ARBA00023211"/>
    </source>
</evidence>
<dbReference type="EMBL" id="JACXZA010000001">
    <property type="protein sequence ID" value="MBD3918493.1"/>
    <property type="molecule type" value="Genomic_DNA"/>
</dbReference>
<dbReference type="Pfam" id="PF01321">
    <property type="entry name" value="Creatinase_N"/>
    <property type="match status" value="1"/>
</dbReference>
<keyword evidence="8" id="KW-0031">Aminopeptidase</keyword>
<dbReference type="InterPro" id="IPR050659">
    <property type="entry name" value="Peptidase_M24B"/>
</dbReference>
<dbReference type="InterPro" id="IPR029149">
    <property type="entry name" value="Creatin/AminoP/Spt16_N"/>
</dbReference>
<dbReference type="InterPro" id="IPR001131">
    <property type="entry name" value="Peptidase_M24B_aminopep-P_CS"/>
</dbReference>
<feature type="domain" description="Creatinase N-terminal" evidence="7">
    <location>
        <begin position="4"/>
        <end position="136"/>
    </location>
</feature>
<evidence type="ECO:0000256" key="1">
    <source>
        <dbReference type="ARBA" id="ARBA00001936"/>
    </source>
</evidence>
<sequence length="364" mass="39270">MNDRLQQLTSQLADQSIQAAIITNPKHVYYLSGFRSDPHERLLALIVTSDGTSKLLVPQLDRAGAEASASVDRIESHRDTDDAYAILAGMLGTSVTGTFAIEKERVTVSQFERLKSVLPQASLSGIDDALLAMRAVKSADEVARIKHAVQLIEQVLRETLPLVKPGVTELEIAADIDFRMRKVGAEGPSFDTTVLAGANSALPHGSPGNRRIAEGELLLFDMGVYADGYVSDITRTFAVGEISDELKRIYAAVLKANELGIQALKPGIPMLEADLAARRHIESCGYGELFTHRLGHGIGLDIHEYPSLHGANTDLLRPGMVVTVEPGIYVPNLGGVRIEDDVLITNDGAESLTTFPKELTIIGV</sequence>
<keyword evidence="3" id="KW-0479">Metal-binding</keyword>
<feature type="domain" description="Peptidase M24" evidence="6">
    <location>
        <begin position="144"/>
        <end position="346"/>
    </location>
</feature>
<dbReference type="SUPFAM" id="SSF53092">
    <property type="entry name" value="Creatinase/prolidase N-terminal domain"/>
    <property type="match status" value="1"/>
</dbReference>
<evidence type="ECO:0000313" key="9">
    <source>
        <dbReference type="Proteomes" id="UP000609346"/>
    </source>
</evidence>
<evidence type="ECO:0000313" key="8">
    <source>
        <dbReference type="EMBL" id="MBD3918493.1"/>
    </source>
</evidence>
<gene>
    <name evidence="8" type="ORF">H8B09_06980</name>
</gene>
<dbReference type="Gene3D" id="3.40.350.10">
    <property type="entry name" value="Creatinase/prolidase N-terminal domain"/>
    <property type="match status" value="1"/>
</dbReference>
<dbReference type="GO" id="GO:0004177">
    <property type="term" value="F:aminopeptidase activity"/>
    <property type="evidence" value="ECO:0007669"/>
    <property type="project" value="UniProtKB-KW"/>
</dbReference>
<comment type="similarity">
    <text evidence="2">Belongs to the peptidase M24B family.</text>
</comment>
<evidence type="ECO:0000259" key="7">
    <source>
        <dbReference type="Pfam" id="PF01321"/>
    </source>
</evidence>
<accession>A0ABR8MR77</accession>
<dbReference type="InterPro" id="IPR000587">
    <property type="entry name" value="Creatinase_N"/>
</dbReference>
<dbReference type="CDD" id="cd01092">
    <property type="entry name" value="APP-like"/>
    <property type="match status" value="1"/>
</dbReference>
<protein>
    <submittedName>
        <fullName evidence="8">Aminopeptidase P family protein</fullName>
    </submittedName>
</protein>
<dbReference type="PANTHER" id="PTHR46112">
    <property type="entry name" value="AMINOPEPTIDASE"/>
    <property type="match status" value="1"/>
</dbReference>
<dbReference type="PROSITE" id="PS00491">
    <property type="entry name" value="PROLINE_PEPTIDASE"/>
    <property type="match status" value="1"/>
</dbReference>
<dbReference type="PANTHER" id="PTHR46112:SF10">
    <property type="entry name" value="DIPEPTIDASE YKVY-RELATED"/>
    <property type="match status" value="1"/>
</dbReference>